<dbReference type="EMBL" id="LWMV01000125">
    <property type="protein sequence ID" value="KZX14028.1"/>
    <property type="molecule type" value="Genomic_DNA"/>
</dbReference>
<feature type="domain" description="HTH cro/C1-type" evidence="5">
    <location>
        <begin position="133"/>
        <end position="191"/>
    </location>
</feature>
<dbReference type="Pfam" id="PF26553">
    <property type="entry name" value="PDDEXK_19"/>
    <property type="match status" value="1"/>
</dbReference>
<evidence type="ECO:0000313" key="7">
    <source>
        <dbReference type="Proteomes" id="UP000077245"/>
    </source>
</evidence>
<dbReference type="HAMAP" id="MF_00584">
    <property type="entry name" value="HTH_type_cro_C1"/>
    <property type="match status" value="1"/>
</dbReference>
<dbReference type="InterPro" id="IPR010982">
    <property type="entry name" value="Lambda_DNA-bd_dom_sf"/>
</dbReference>
<dbReference type="Proteomes" id="UP000077245">
    <property type="component" value="Unassembled WGS sequence"/>
</dbReference>
<name>A0A166C1B2_9EURY</name>
<protein>
    <recommendedName>
        <fullName evidence="4">Putative HTH-type transcriptional regulatory protein MBCUR_06460</fullName>
    </recommendedName>
</protein>
<reference evidence="6 7" key="1">
    <citation type="submission" date="2016-04" db="EMBL/GenBank/DDBJ databases">
        <title>Genome sequence of Methanobrevibacter curvatus DSM 11111.</title>
        <authorList>
            <person name="Poehlein A."/>
            <person name="Seedorf H."/>
            <person name="Daniel R."/>
        </authorList>
    </citation>
    <scope>NUCLEOTIDE SEQUENCE [LARGE SCALE GENOMIC DNA]</scope>
    <source>
        <strain evidence="6 7">DSM 11111</strain>
    </source>
</reference>
<keyword evidence="3 4" id="KW-0804">Transcription</keyword>
<organism evidence="6 7">
    <name type="scientific">Methanobrevibacter curvatus</name>
    <dbReference type="NCBI Taxonomy" id="49547"/>
    <lineage>
        <taxon>Archaea</taxon>
        <taxon>Methanobacteriati</taxon>
        <taxon>Methanobacteriota</taxon>
        <taxon>Methanomada group</taxon>
        <taxon>Methanobacteria</taxon>
        <taxon>Methanobacteriales</taxon>
        <taxon>Methanobacteriaceae</taxon>
        <taxon>Methanobrevibacter</taxon>
    </lineage>
</organism>
<evidence type="ECO:0000259" key="5">
    <source>
        <dbReference type="PROSITE" id="PS50943"/>
    </source>
</evidence>
<evidence type="ECO:0000256" key="3">
    <source>
        <dbReference type="ARBA" id="ARBA00023163"/>
    </source>
</evidence>
<dbReference type="STRING" id="49547.MBCUR_06460"/>
<dbReference type="NCBIfam" id="NF003162">
    <property type="entry name" value="PRK04140.1"/>
    <property type="match status" value="1"/>
</dbReference>
<dbReference type="AlphaFoldDB" id="A0A166C1B2"/>
<dbReference type="OrthoDB" id="31424at2157"/>
<dbReference type="SUPFAM" id="SSF47413">
    <property type="entry name" value="lambda repressor-like DNA-binding domains"/>
    <property type="match status" value="1"/>
</dbReference>
<dbReference type="CDD" id="cd00093">
    <property type="entry name" value="HTH_XRE"/>
    <property type="match status" value="1"/>
</dbReference>
<evidence type="ECO:0000256" key="1">
    <source>
        <dbReference type="ARBA" id="ARBA00023015"/>
    </source>
</evidence>
<evidence type="ECO:0000256" key="2">
    <source>
        <dbReference type="ARBA" id="ARBA00023125"/>
    </source>
</evidence>
<gene>
    <name evidence="6" type="ORF">MBCUR_06460</name>
</gene>
<evidence type="ECO:0000256" key="4">
    <source>
        <dbReference type="HAMAP-Rule" id="MF_00584"/>
    </source>
</evidence>
<dbReference type="Gene3D" id="1.10.260.40">
    <property type="entry name" value="lambda repressor-like DNA-binding domains"/>
    <property type="match status" value="1"/>
</dbReference>
<evidence type="ECO:0000313" key="6">
    <source>
        <dbReference type="EMBL" id="KZX14028.1"/>
    </source>
</evidence>
<comment type="caution">
    <text evidence="6">The sequence shown here is derived from an EMBL/GenBank/DDBJ whole genome shotgun (WGS) entry which is preliminary data.</text>
</comment>
<dbReference type="InterPro" id="IPR001387">
    <property type="entry name" value="Cro/C1-type_HTH"/>
</dbReference>
<keyword evidence="1 4" id="KW-0805">Transcription regulation</keyword>
<dbReference type="GO" id="GO:0003677">
    <property type="term" value="F:DNA binding"/>
    <property type="evidence" value="ECO:0007669"/>
    <property type="project" value="UniProtKB-KW"/>
</dbReference>
<dbReference type="PATRIC" id="fig|49547.3.peg.680"/>
<proteinExistence type="inferred from homology"/>
<sequence>MVLNDKNKIISEINNLLDEEGFKTSNVYGKSCFDMFARKNFLLLLLKVLVNIDSVNGSHVHEIKKISNTFFASPLLVGLKSKNSLLEDGVVYERHGVSAIGLETLKNIIVHGEYPEVLSDRGGYYVQIDGNILKEFRNDYSFSLKELADLVKVSRETIYNYENNLSRANTETTMLLEELLNMKITLDIDVFKPKQFEIKEENFESNFNSSINSDVNSSINPQKNLKNDFSKDLFHDKTKNLEDLGLGVISTKKTPFDALAKIEGKKLNSSFITSLEENMSERTMQKVAISLKDLSLVTGSQSFFIINDEKFKVSFDGIPVISSWEIKELENTNEFLKIVKEREDS</sequence>
<dbReference type="RefSeq" id="WP_067090118.1">
    <property type="nucleotide sequence ID" value="NZ_LWMV01000125.1"/>
</dbReference>
<dbReference type="InterPro" id="IPR059051">
    <property type="entry name" value="MTH_967_PDDEXK"/>
</dbReference>
<accession>A0A166C1B2</accession>
<keyword evidence="2 4" id="KW-0238">DNA-binding</keyword>
<keyword evidence="7" id="KW-1185">Reference proteome</keyword>
<dbReference type="Pfam" id="PF01381">
    <property type="entry name" value="HTH_3"/>
    <property type="match status" value="1"/>
</dbReference>
<dbReference type="GO" id="GO:0003700">
    <property type="term" value="F:DNA-binding transcription factor activity"/>
    <property type="evidence" value="ECO:0007669"/>
    <property type="project" value="UniProtKB-UniRule"/>
</dbReference>
<dbReference type="InterPro" id="IPR020886">
    <property type="entry name" value="MTH_967-like"/>
</dbReference>
<dbReference type="PROSITE" id="PS50943">
    <property type="entry name" value="HTH_CROC1"/>
    <property type="match status" value="1"/>
</dbReference>
<dbReference type="SMART" id="SM00530">
    <property type="entry name" value="HTH_XRE"/>
    <property type="match status" value="1"/>
</dbReference>